<evidence type="ECO:0000313" key="4">
    <source>
        <dbReference type="Proteomes" id="UP000198741"/>
    </source>
</evidence>
<keyword evidence="4" id="KW-1185">Reference proteome</keyword>
<accession>A0A1H0KZ34</accession>
<feature type="region of interest" description="Disordered" evidence="1">
    <location>
        <begin position="45"/>
        <end position="129"/>
    </location>
</feature>
<dbReference type="RefSeq" id="WP_157695262.1">
    <property type="nucleotide sequence ID" value="NZ_LT629710.1"/>
</dbReference>
<dbReference type="AlphaFoldDB" id="A0A1H0KZ34"/>
<gene>
    <name evidence="3" type="ORF">SAMN04515671_1480</name>
</gene>
<reference evidence="3 4" key="1">
    <citation type="submission" date="2016-10" db="EMBL/GenBank/DDBJ databases">
        <authorList>
            <person name="de Groot N.N."/>
        </authorList>
    </citation>
    <scope>NUCLEOTIDE SEQUENCE [LARGE SCALE GENOMIC DNA]</scope>
    <source>
        <strain evidence="4">P4-7,KCTC 19426,CECT 7604</strain>
    </source>
</reference>
<feature type="compositionally biased region" description="Low complexity" evidence="1">
    <location>
        <begin position="101"/>
        <end position="124"/>
    </location>
</feature>
<evidence type="ECO:0000256" key="1">
    <source>
        <dbReference type="SAM" id="MobiDB-lite"/>
    </source>
</evidence>
<dbReference type="Proteomes" id="UP000198741">
    <property type="component" value="Chromosome I"/>
</dbReference>
<feature type="compositionally biased region" description="Polar residues" evidence="1">
    <location>
        <begin position="46"/>
        <end position="63"/>
    </location>
</feature>
<sequence>MKRGLGALLIGSVVLLASACATSVAGTAQVGPAAAVPSSPALTSLGGVTQRSAPSSFPDSTGLSSPSSEPVPGSSAGLPTDNSEPASTEPPTAGSTQAEESTTAPPTSTRPTPTTSKPVSRPTKLSCKSGSLTPSGGAFCYQIPDGFTDTSSTATYPGTDKVRSAIQPSDASGSARDLIFVTATTLSVNSDDLSDSLIKASLEQALKSNSNSTSTALVQTTVAGDRAFETTLKFADGVMQRYLLVFSGKTRVAVSCQWRDAKTVITTACKTVLSTMQIRNP</sequence>
<keyword evidence="2" id="KW-0732">Signal</keyword>
<feature type="chain" id="PRO_5039200469" description="PknH-like extracellular domain-containing protein" evidence="2">
    <location>
        <begin position="20"/>
        <end position="281"/>
    </location>
</feature>
<protein>
    <recommendedName>
        <fullName evidence="5">PknH-like extracellular domain-containing protein</fullName>
    </recommendedName>
</protein>
<dbReference type="PROSITE" id="PS51257">
    <property type="entry name" value="PROKAR_LIPOPROTEIN"/>
    <property type="match status" value="1"/>
</dbReference>
<feature type="compositionally biased region" description="Polar residues" evidence="1">
    <location>
        <begin position="80"/>
        <end position="100"/>
    </location>
</feature>
<feature type="compositionally biased region" description="Low complexity" evidence="1">
    <location>
        <begin position="64"/>
        <end position="75"/>
    </location>
</feature>
<dbReference type="EMBL" id="LT629710">
    <property type="protein sequence ID" value="SDO61033.1"/>
    <property type="molecule type" value="Genomic_DNA"/>
</dbReference>
<feature type="signal peptide" evidence="2">
    <location>
        <begin position="1"/>
        <end position="19"/>
    </location>
</feature>
<evidence type="ECO:0008006" key="5">
    <source>
        <dbReference type="Google" id="ProtNLM"/>
    </source>
</evidence>
<evidence type="ECO:0000313" key="3">
    <source>
        <dbReference type="EMBL" id="SDO61033.1"/>
    </source>
</evidence>
<organism evidence="3 4">
    <name type="scientific">Nakamurella panacisegetis</name>
    <dbReference type="NCBI Taxonomy" id="1090615"/>
    <lineage>
        <taxon>Bacteria</taxon>
        <taxon>Bacillati</taxon>
        <taxon>Actinomycetota</taxon>
        <taxon>Actinomycetes</taxon>
        <taxon>Nakamurellales</taxon>
        <taxon>Nakamurellaceae</taxon>
        <taxon>Nakamurella</taxon>
    </lineage>
</organism>
<name>A0A1H0KZ34_9ACTN</name>
<evidence type="ECO:0000256" key="2">
    <source>
        <dbReference type="SAM" id="SignalP"/>
    </source>
</evidence>
<proteinExistence type="predicted"/>